<dbReference type="InterPro" id="IPR029058">
    <property type="entry name" value="AB_hydrolase_fold"/>
</dbReference>
<evidence type="ECO:0008006" key="13">
    <source>
        <dbReference type="Google" id="ProtNLM"/>
    </source>
</evidence>
<evidence type="ECO:0000256" key="2">
    <source>
        <dbReference type="ARBA" id="ARBA00022729"/>
    </source>
</evidence>
<feature type="transmembrane region" description="Helical" evidence="7">
    <location>
        <begin position="642"/>
        <end position="668"/>
    </location>
</feature>
<accession>A0AA38MKC8</accession>
<feature type="transmembrane region" description="Helical" evidence="7">
    <location>
        <begin position="530"/>
        <end position="549"/>
    </location>
</feature>
<dbReference type="EMBL" id="JALNTZ010000003">
    <property type="protein sequence ID" value="KAJ3659721.1"/>
    <property type="molecule type" value="Genomic_DNA"/>
</dbReference>
<dbReference type="FunFam" id="3.40.50.1820:FF:000057">
    <property type="entry name" value="Lipase"/>
    <property type="match status" value="1"/>
</dbReference>
<name>A0AA38MKC8_9CUCU</name>
<keyword evidence="6" id="KW-0325">Glycoprotein</keyword>
<feature type="transmembrane region" description="Helical" evidence="7">
    <location>
        <begin position="859"/>
        <end position="882"/>
    </location>
</feature>
<dbReference type="PANTHER" id="PTHR11161:SF0">
    <property type="entry name" value="O-ACYLTRANSFERASE LIKE PROTEIN"/>
    <property type="match status" value="1"/>
</dbReference>
<comment type="similarity">
    <text evidence="1">Belongs to the AB hydrolase superfamily. Lipase family.</text>
</comment>
<feature type="transmembrane region" description="Helical" evidence="7">
    <location>
        <begin position="828"/>
        <end position="847"/>
    </location>
</feature>
<evidence type="ECO:0000256" key="6">
    <source>
        <dbReference type="ARBA" id="ARBA00023180"/>
    </source>
</evidence>
<dbReference type="Proteomes" id="UP001168821">
    <property type="component" value="Unassembled WGS sequence"/>
</dbReference>
<dbReference type="InterPro" id="IPR002656">
    <property type="entry name" value="Acyl_transf_3_dom"/>
</dbReference>
<dbReference type="AlphaFoldDB" id="A0AA38MKC8"/>
<feature type="transmembrane region" description="Helical" evidence="7">
    <location>
        <begin position="752"/>
        <end position="772"/>
    </location>
</feature>
<feature type="domain" description="AB hydrolase-1" evidence="9">
    <location>
        <begin position="87"/>
        <end position="212"/>
    </location>
</feature>
<evidence type="ECO:0000259" key="9">
    <source>
        <dbReference type="Pfam" id="PF00561"/>
    </source>
</evidence>
<feature type="chain" id="PRO_5041456868" description="Nose resistant to fluoxetine protein 6" evidence="8">
    <location>
        <begin position="19"/>
        <end position="1016"/>
    </location>
</feature>
<feature type="transmembrane region" description="Helical" evidence="7">
    <location>
        <begin position="779"/>
        <end position="796"/>
    </location>
</feature>
<organism evidence="11 12">
    <name type="scientific">Zophobas morio</name>
    <dbReference type="NCBI Taxonomy" id="2755281"/>
    <lineage>
        <taxon>Eukaryota</taxon>
        <taxon>Metazoa</taxon>
        <taxon>Ecdysozoa</taxon>
        <taxon>Arthropoda</taxon>
        <taxon>Hexapoda</taxon>
        <taxon>Insecta</taxon>
        <taxon>Pterygota</taxon>
        <taxon>Neoptera</taxon>
        <taxon>Endopterygota</taxon>
        <taxon>Coleoptera</taxon>
        <taxon>Polyphaga</taxon>
        <taxon>Cucujiformia</taxon>
        <taxon>Tenebrionidae</taxon>
        <taxon>Zophobas</taxon>
    </lineage>
</organism>
<dbReference type="GO" id="GO:0016042">
    <property type="term" value="P:lipid catabolic process"/>
    <property type="evidence" value="ECO:0007669"/>
    <property type="project" value="UniProtKB-KW"/>
</dbReference>
<dbReference type="InterPro" id="IPR052728">
    <property type="entry name" value="O2_lipid_transport_reg"/>
</dbReference>
<dbReference type="Gene3D" id="3.40.50.1820">
    <property type="entry name" value="alpha/beta hydrolase"/>
    <property type="match status" value="1"/>
</dbReference>
<keyword evidence="7" id="KW-1133">Transmembrane helix</keyword>
<keyword evidence="12" id="KW-1185">Reference proteome</keyword>
<evidence type="ECO:0000256" key="3">
    <source>
        <dbReference type="ARBA" id="ARBA00022801"/>
    </source>
</evidence>
<comment type="caution">
    <text evidence="11">The sequence shown here is derived from an EMBL/GenBank/DDBJ whole genome shotgun (WGS) entry which is preliminary data.</text>
</comment>
<keyword evidence="5" id="KW-0443">Lipid metabolism</keyword>
<evidence type="ECO:0000259" key="10">
    <source>
        <dbReference type="Pfam" id="PF01757"/>
    </source>
</evidence>
<gene>
    <name evidence="11" type="ORF">Zmor_011395</name>
</gene>
<dbReference type="PANTHER" id="PTHR11161">
    <property type="entry name" value="O-ACYLTRANSFERASE"/>
    <property type="match status" value="1"/>
</dbReference>
<feature type="transmembrane region" description="Helical" evidence="7">
    <location>
        <begin position="935"/>
        <end position="954"/>
    </location>
</feature>
<keyword evidence="4" id="KW-0442">Lipid degradation</keyword>
<keyword evidence="3" id="KW-0378">Hydrolase</keyword>
<dbReference type="Pfam" id="PF00561">
    <property type="entry name" value="Abhydrolase_1"/>
    <property type="match status" value="1"/>
</dbReference>
<dbReference type="SUPFAM" id="SSF53474">
    <property type="entry name" value="alpha/beta-Hydrolases"/>
    <property type="match status" value="1"/>
</dbReference>
<evidence type="ECO:0000313" key="11">
    <source>
        <dbReference type="EMBL" id="KAJ3659721.1"/>
    </source>
</evidence>
<dbReference type="GO" id="GO:0016787">
    <property type="term" value="F:hydrolase activity"/>
    <property type="evidence" value="ECO:0007669"/>
    <property type="project" value="UniProtKB-KW"/>
</dbReference>
<dbReference type="GO" id="GO:0016747">
    <property type="term" value="F:acyltransferase activity, transferring groups other than amino-acyl groups"/>
    <property type="evidence" value="ECO:0007669"/>
    <property type="project" value="InterPro"/>
</dbReference>
<feature type="domain" description="Acyltransferase 3" evidence="10">
    <location>
        <begin position="599"/>
        <end position="982"/>
    </location>
</feature>
<reference evidence="11" key="1">
    <citation type="journal article" date="2023" name="G3 (Bethesda)">
        <title>Whole genome assemblies of Zophobas morio and Tenebrio molitor.</title>
        <authorList>
            <person name="Kaur S."/>
            <person name="Stinson S.A."/>
            <person name="diCenzo G.C."/>
        </authorList>
    </citation>
    <scope>NUCLEOTIDE SEQUENCE</scope>
    <source>
        <strain evidence="11">QUZm001</strain>
    </source>
</reference>
<proteinExistence type="inferred from homology"/>
<dbReference type="Pfam" id="PF01757">
    <property type="entry name" value="Acyl_transf_3"/>
    <property type="match status" value="1"/>
</dbReference>
<feature type="transmembrane region" description="Helical" evidence="7">
    <location>
        <begin position="894"/>
        <end position="914"/>
    </location>
</feature>
<dbReference type="InterPro" id="IPR000073">
    <property type="entry name" value="AB_hydrolase_1"/>
</dbReference>
<evidence type="ECO:0000313" key="12">
    <source>
        <dbReference type="Proteomes" id="UP001168821"/>
    </source>
</evidence>
<evidence type="ECO:0000256" key="4">
    <source>
        <dbReference type="ARBA" id="ARBA00022963"/>
    </source>
</evidence>
<feature type="transmembrane region" description="Helical" evidence="7">
    <location>
        <begin position="601"/>
        <end position="622"/>
    </location>
</feature>
<feature type="transmembrane region" description="Helical" evidence="7">
    <location>
        <begin position="261"/>
        <end position="278"/>
    </location>
</feature>
<protein>
    <recommendedName>
        <fullName evidence="13">Nose resistant to fluoxetine protein 6</fullName>
    </recommendedName>
</protein>
<feature type="transmembrane region" description="Helical" evidence="7">
    <location>
        <begin position="966"/>
        <end position="991"/>
    </location>
</feature>
<evidence type="ECO:0000256" key="7">
    <source>
        <dbReference type="SAM" id="Phobius"/>
    </source>
</evidence>
<keyword evidence="2 8" id="KW-0732">Signal</keyword>
<evidence type="ECO:0000256" key="1">
    <source>
        <dbReference type="ARBA" id="ARBA00010701"/>
    </source>
</evidence>
<keyword evidence="7" id="KW-0812">Transmembrane</keyword>
<keyword evidence="7" id="KW-0472">Membrane</keyword>
<evidence type="ECO:0000256" key="8">
    <source>
        <dbReference type="SAM" id="SignalP"/>
    </source>
</evidence>
<evidence type="ECO:0000256" key="5">
    <source>
        <dbReference type="ARBA" id="ARBA00023098"/>
    </source>
</evidence>
<feature type="signal peptide" evidence="8">
    <location>
        <begin position="1"/>
        <end position="18"/>
    </location>
</feature>
<sequence length="1016" mass="116663">MLSKYLMVLLSINLPASSLRQNNVCKSFNGYFSPENNMDCYYDPDTQLETPQLIKKYAGVVETHTVISEDGYMVTLFRIPVKTPKGVVLVHHSIATSSQIYLWQGNHSFAITLWRNGFDVWLANHRGTSYSNRHINITTSDFNYWNFGAHEMALYDVSAELRHISEKTNNSKIIFVGHSLGSGVGLMYASLQSEEAKNYLHTMILLAPPAYFTYATSIVAVLKPFASILERLSKFLQIGSPLLFLPYLLPLSRIILRSFPIILLVTAVIIWMSCGFTPNRTDPTFFNFNAFIYGNNFSLKTFIHFLQISNTHRRFQMYDYGKSENLKMYGSVIPPLYPLHNISVPILLVSSTGDSLCTKMDSEDLFNELPAQVKIYGHWKLDGLNHLDYLVGLHRELLIVDSEYASMPPLYHLDDYDKCMLYGENALYCGIHVQLYPINSKNVSEVWKIIQKVSSSPEYFRHDLLRHGICVTERCPDIPKTELLKNNSKYIKQLSRCYSSTFEESGLFGEIEITTCRTQKSSYSLNNLDLIFGNCVIVIVLLVVCASIYDSLYGSQFEGQHTTNNIFSKFVCSFSLLQNWRRLTSVSFKTADTELLSCLQGVRFFNTIIVITIHSFSINVLVPILNTYHVEAQRDNRASHFLFVGIEFTILQPFFLMSAWLLTYTFCIESEGKKIVPISYCIKKFCSRIVRLTPSMAVVVLFTATWLPHISDGPLWGIIVEDDYNICRKNWWTNLLYINNFVPSYDMCSPHLWSLSVDIQFYVVALIVLWFLWKSPEEAVWLVGSIWSYHIVYTFYRTYGKVNYTDRSPERMLQKSDNIMEVLRVYKLASSNLPGVLGGVVYGFISYKCRNRKILTKKIYRVVWWILSWACMLIAITLPAIILRSFKERGNDMYIFYVCVGRTLYVFGCGLFILGMTQGNGGIIRNICKSSPVNILGRLTYGAYLMHPIVLRVKKGLIRTPNFLNSYLLIFDCVESIAWSFLMSVFLTLFFEMPIKEIVLRVLKSPPLPDTSHKTK</sequence>